<organism evidence="1 2">
    <name type="scientific">Popillia japonica</name>
    <name type="common">Japanese beetle</name>
    <dbReference type="NCBI Taxonomy" id="7064"/>
    <lineage>
        <taxon>Eukaryota</taxon>
        <taxon>Metazoa</taxon>
        <taxon>Ecdysozoa</taxon>
        <taxon>Arthropoda</taxon>
        <taxon>Hexapoda</taxon>
        <taxon>Insecta</taxon>
        <taxon>Pterygota</taxon>
        <taxon>Neoptera</taxon>
        <taxon>Endopterygota</taxon>
        <taxon>Coleoptera</taxon>
        <taxon>Polyphaga</taxon>
        <taxon>Scarabaeiformia</taxon>
        <taxon>Scarabaeidae</taxon>
        <taxon>Rutelinae</taxon>
        <taxon>Popillia</taxon>
    </lineage>
</organism>
<reference evidence="1 2" key="1">
    <citation type="journal article" date="2024" name="BMC Genomics">
        <title>De novo assembly and annotation of Popillia japonica's genome with initial clues to its potential as an invasive pest.</title>
        <authorList>
            <person name="Cucini C."/>
            <person name="Boschi S."/>
            <person name="Funari R."/>
            <person name="Cardaioli E."/>
            <person name="Iannotti N."/>
            <person name="Marturano G."/>
            <person name="Paoli F."/>
            <person name="Bruttini M."/>
            <person name="Carapelli A."/>
            <person name="Frati F."/>
            <person name="Nardi F."/>
        </authorList>
    </citation>
    <scope>NUCLEOTIDE SEQUENCE [LARGE SCALE GENOMIC DNA]</scope>
    <source>
        <strain evidence="1">DMR45628</strain>
    </source>
</reference>
<accession>A0AAW1MPP8</accession>
<dbReference type="EMBL" id="JASPKY010000033">
    <property type="protein sequence ID" value="KAK9747175.1"/>
    <property type="molecule type" value="Genomic_DNA"/>
</dbReference>
<sequence length="109" mass="12800">MNTANYIHKSHRRSDQIACHDFVLQQDSVALHRAQIVKNHFRRKEISVLEQSGIPTAGKDNLTQFMDLRTCILMEWESIEQKLIQKLVMDSLPKRMLQVIEKRDGPTHY</sequence>
<dbReference type="InterPro" id="IPR036397">
    <property type="entry name" value="RNaseH_sf"/>
</dbReference>
<evidence type="ECO:0000313" key="2">
    <source>
        <dbReference type="Proteomes" id="UP001458880"/>
    </source>
</evidence>
<protein>
    <submittedName>
        <fullName evidence="1">Uncharacterized protein</fullName>
    </submittedName>
</protein>
<evidence type="ECO:0000313" key="1">
    <source>
        <dbReference type="EMBL" id="KAK9747175.1"/>
    </source>
</evidence>
<dbReference type="AlphaFoldDB" id="A0AAW1MPP8"/>
<proteinExistence type="predicted"/>
<dbReference type="Proteomes" id="UP001458880">
    <property type="component" value="Unassembled WGS sequence"/>
</dbReference>
<keyword evidence="2" id="KW-1185">Reference proteome</keyword>
<gene>
    <name evidence="1" type="ORF">QE152_g5526</name>
</gene>
<dbReference type="GO" id="GO:0003676">
    <property type="term" value="F:nucleic acid binding"/>
    <property type="evidence" value="ECO:0007669"/>
    <property type="project" value="InterPro"/>
</dbReference>
<name>A0AAW1MPP8_POPJA</name>
<comment type="caution">
    <text evidence="1">The sequence shown here is derived from an EMBL/GenBank/DDBJ whole genome shotgun (WGS) entry which is preliminary data.</text>
</comment>
<dbReference type="Gene3D" id="3.30.420.10">
    <property type="entry name" value="Ribonuclease H-like superfamily/Ribonuclease H"/>
    <property type="match status" value="1"/>
</dbReference>